<dbReference type="PANTHER" id="PTHR23310">
    <property type="entry name" value="ACYL-COA-BINDING PROTEIN, ACBP"/>
    <property type="match status" value="1"/>
</dbReference>
<dbReference type="Pfam" id="PF00887">
    <property type="entry name" value="ACBP"/>
    <property type="match status" value="1"/>
</dbReference>
<dbReference type="Proteomes" id="UP000041254">
    <property type="component" value="Unassembled WGS sequence"/>
</dbReference>
<dbReference type="STRING" id="1169540.A0A0G4GP78"/>
<dbReference type="PROSITE" id="PS51228">
    <property type="entry name" value="ACB_2"/>
    <property type="match status" value="1"/>
</dbReference>
<name>A0A0G4GP78_VITBC</name>
<keyword evidence="4" id="KW-1185">Reference proteome</keyword>
<dbReference type="GO" id="GO:0000062">
    <property type="term" value="F:fatty-acyl-CoA binding"/>
    <property type="evidence" value="ECO:0007669"/>
    <property type="project" value="InterPro"/>
</dbReference>
<dbReference type="FunCoup" id="A0A0G4GP78">
    <property type="interactions" value="62"/>
</dbReference>
<proteinExistence type="predicted"/>
<evidence type="ECO:0000259" key="2">
    <source>
        <dbReference type="PROSITE" id="PS51228"/>
    </source>
</evidence>
<dbReference type="AlphaFoldDB" id="A0A0G4GP78"/>
<feature type="domain" description="ACB" evidence="2">
    <location>
        <begin position="3"/>
        <end position="92"/>
    </location>
</feature>
<gene>
    <name evidence="3" type="ORF">Vbra_22366</name>
</gene>
<dbReference type="Gene3D" id="1.20.80.10">
    <property type="match status" value="1"/>
</dbReference>
<dbReference type="SUPFAM" id="SSF47027">
    <property type="entry name" value="Acyl-CoA binding protein"/>
    <property type="match status" value="1"/>
</dbReference>
<dbReference type="InterPro" id="IPR035984">
    <property type="entry name" value="Acyl-CoA-binding_sf"/>
</dbReference>
<evidence type="ECO:0000313" key="4">
    <source>
        <dbReference type="Proteomes" id="UP000041254"/>
    </source>
</evidence>
<dbReference type="VEuPathDB" id="CryptoDB:Vbra_22366"/>
<dbReference type="InterPro" id="IPR014352">
    <property type="entry name" value="FERM/acyl-CoA-bd_prot_sf"/>
</dbReference>
<dbReference type="InterPro" id="IPR000582">
    <property type="entry name" value="Acyl-CoA-binding_protein"/>
</dbReference>
<protein>
    <recommendedName>
        <fullName evidence="2">ACB domain-containing protein</fullName>
    </recommendedName>
</protein>
<keyword evidence="1" id="KW-0446">Lipid-binding</keyword>
<reference evidence="3 4" key="1">
    <citation type="submission" date="2014-11" db="EMBL/GenBank/DDBJ databases">
        <authorList>
            <person name="Zhu J."/>
            <person name="Qi W."/>
            <person name="Song R."/>
        </authorList>
    </citation>
    <scope>NUCLEOTIDE SEQUENCE [LARGE SCALE GENOMIC DNA]</scope>
</reference>
<dbReference type="GO" id="GO:0006631">
    <property type="term" value="P:fatty acid metabolic process"/>
    <property type="evidence" value="ECO:0007669"/>
    <property type="project" value="TreeGrafter"/>
</dbReference>
<dbReference type="PhylomeDB" id="A0A0G4GP78"/>
<dbReference type="EMBL" id="CDMY01000746">
    <property type="protein sequence ID" value="CEM32090.1"/>
    <property type="molecule type" value="Genomic_DNA"/>
</dbReference>
<accession>A0A0G4GP78</accession>
<dbReference type="OrthoDB" id="346910at2759"/>
<evidence type="ECO:0000256" key="1">
    <source>
        <dbReference type="ARBA" id="ARBA00023121"/>
    </source>
</evidence>
<dbReference type="OMA" id="SEKGHPW"/>
<dbReference type="InParanoid" id="A0A0G4GP78"/>
<organism evidence="3 4">
    <name type="scientific">Vitrella brassicaformis (strain CCMP3155)</name>
    <dbReference type="NCBI Taxonomy" id="1169540"/>
    <lineage>
        <taxon>Eukaryota</taxon>
        <taxon>Sar</taxon>
        <taxon>Alveolata</taxon>
        <taxon>Colpodellida</taxon>
        <taxon>Vitrellaceae</taxon>
        <taxon>Vitrella</taxon>
    </lineage>
</organism>
<dbReference type="PANTHER" id="PTHR23310:SF115">
    <property type="entry name" value="ACB DOMAIN-CONTAINING PROTEIN"/>
    <property type="match status" value="1"/>
</dbReference>
<dbReference type="FunFam" id="1.20.80.10:FF:000010">
    <property type="entry name" value="Acyl-CoA-binding domain-containing protein 5"/>
    <property type="match status" value="1"/>
</dbReference>
<sequence>MASASDFALAAKFVQSMPKDGPVKPTQDDRLNFYKYYKQATEGDCKGDAPWAIQFEAKAKHEAWSSVKGLSADEAKVKYVEALNKMYPSWKEEANKLGLTA</sequence>
<evidence type="ECO:0000313" key="3">
    <source>
        <dbReference type="EMBL" id="CEM32090.1"/>
    </source>
</evidence>
<dbReference type="PRINTS" id="PR00689">
    <property type="entry name" value="ACOABINDINGP"/>
</dbReference>